<name>A0ABZ1LI94_9ACTN</name>
<accession>A0ABZ1LI94</accession>
<dbReference type="EMBL" id="CP108188">
    <property type="protein sequence ID" value="WTR74070.1"/>
    <property type="molecule type" value="Genomic_DNA"/>
</dbReference>
<organism evidence="2 3">
    <name type="scientific">Streptomyces zaomyceticus</name>
    <dbReference type="NCBI Taxonomy" id="68286"/>
    <lineage>
        <taxon>Bacteria</taxon>
        <taxon>Bacillati</taxon>
        <taxon>Actinomycetota</taxon>
        <taxon>Actinomycetes</taxon>
        <taxon>Kitasatosporales</taxon>
        <taxon>Streptomycetaceae</taxon>
        <taxon>Streptomyces</taxon>
    </lineage>
</organism>
<protein>
    <recommendedName>
        <fullName evidence="4">Beta-galactosidase</fullName>
    </recommendedName>
</protein>
<dbReference type="RefSeq" id="WP_398166554.1">
    <property type="nucleotide sequence ID" value="NZ_CP108188.1"/>
</dbReference>
<keyword evidence="3" id="KW-1185">Reference proteome</keyword>
<proteinExistence type="predicted"/>
<feature type="region of interest" description="Disordered" evidence="1">
    <location>
        <begin position="118"/>
        <end position="146"/>
    </location>
</feature>
<reference evidence="2 3" key="1">
    <citation type="submission" date="2022-10" db="EMBL/GenBank/DDBJ databases">
        <title>The complete genomes of actinobacterial strains from the NBC collection.</title>
        <authorList>
            <person name="Joergensen T.S."/>
            <person name="Alvarez Arevalo M."/>
            <person name="Sterndorff E.B."/>
            <person name="Faurdal D."/>
            <person name="Vuksanovic O."/>
            <person name="Mourched A.-S."/>
            <person name="Charusanti P."/>
            <person name="Shaw S."/>
            <person name="Blin K."/>
            <person name="Weber T."/>
        </authorList>
    </citation>
    <scope>NUCLEOTIDE SEQUENCE [LARGE SCALE GENOMIC DNA]</scope>
    <source>
        <strain evidence="2 3">NBC_00123</strain>
    </source>
</reference>
<sequence length="146" mass="16444">MSPRKIQAPGTSSTGTSAPDPTRRVPRHPRVRPRRVRRIGLRTPGHEYSPDGQFYAYEQVFSGEQSNDRYTGMVRDVQQLMTTKSLSAYVYTESTDVEGEYNGLLTYDRRVQKVDTNRLRAARSSAPPATSTPPPVSPWAMSVRSR</sequence>
<feature type="region of interest" description="Disordered" evidence="1">
    <location>
        <begin position="1"/>
        <end position="32"/>
    </location>
</feature>
<evidence type="ECO:0008006" key="4">
    <source>
        <dbReference type="Google" id="ProtNLM"/>
    </source>
</evidence>
<evidence type="ECO:0000313" key="2">
    <source>
        <dbReference type="EMBL" id="WTR74070.1"/>
    </source>
</evidence>
<feature type="compositionally biased region" description="Polar residues" evidence="1">
    <location>
        <begin position="9"/>
        <end position="19"/>
    </location>
</feature>
<evidence type="ECO:0000256" key="1">
    <source>
        <dbReference type="SAM" id="MobiDB-lite"/>
    </source>
</evidence>
<dbReference type="Proteomes" id="UP001622594">
    <property type="component" value="Chromosome"/>
</dbReference>
<evidence type="ECO:0000313" key="3">
    <source>
        <dbReference type="Proteomes" id="UP001622594"/>
    </source>
</evidence>
<gene>
    <name evidence="2" type="ORF">OG814_34685</name>
</gene>